<sequence>MSSRQLKRLFNEQALSGVTGR</sequence>
<reference evidence="1" key="1">
    <citation type="submission" date="2014-11" db="EMBL/GenBank/DDBJ databases">
        <authorList>
            <person name="Amaro Gonzalez C."/>
        </authorList>
    </citation>
    <scope>NUCLEOTIDE SEQUENCE</scope>
</reference>
<organism evidence="1">
    <name type="scientific">Anguilla anguilla</name>
    <name type="common">European freshwater eel</name>
    <name type="synonym">Muraena anguilla</name>
    <dbReference type="NCBI Taxonomy" id="7936"/>
    <lineage>
        <taxon>Eukaryota</taxon>
        <taxon>Metazoa</taxon>
        <taxon>Chordata</taxon>
        <taxon>Craniata</taxon>
        <taxon>Vertebrata</taxon>
        <taxon>Euteleostomi</taxon>
        <taxon>Actinopterygii</taxon>
        <taxon>Neopterygii</taxon>
        <taxon>Teleostei</taxon>
        <taxon>Anguilliformes</taxon>
        <taxon>Anguillidae</taxon>
        <taxon>Anguilla</taxon>
    </lineage>
</organism>
<name>A0A0E9TIT6_ANGAN</name>
<dbReference type="AlphaFoldDB" id="A0A0E9TIT6"/>
<evidence type="ECO:0000313" key="1">
    <source>
        <dbReference type="EMBL" id="JAH53357.1"/>
    </source>
</evidence>
<reference evidence="1" key="2">
    <citation type="journal article" date="2015" name="Fish Shellfish Immunol.">
        <title>Early steps in the European eel (Anguilla anguilla)-Vibrio vulnificus interaction in the gills: Role of the RtxA13 toxin.</title>
        <authorList>
            <person name="Callol A."/>
            <person name="Pajuelo D."/>
            <person name="Ebbesson L."/>
            <person name="Teles M."/>
            <person name="MacKenzie S."/>
            <person name="Amaro C."/>
        </authorList>
    </citation>
    <scope>NUCLEOTIDE SEQUENCE</scope>
</reference>
<proteinExistence type="predicted"/>
<dbReference type="EMBL" id="GBXM01055220">
    <property type="protein sequence ID" value="JAH53357.1"/>
    <property type="molecule type" value="Transcribed_RNA"/>
</dbReference>
<protein>
    <submittedName>
        <fullName evidence="1">Uncharacterized protein</fullName>
    </submittedName>
</protein>
<accession>A0A0E9TIT6</accession>